<organism evidence="1 2">
    <name type="scientific">Dryococelus australis</name>
    <dbReference type="NCBI Taxonomy" id="614101"/>
    <lineage>
        <taxon>Eukaryota</taxon>
        <taxon>Metazoa</taxon>
        <taxon>Ecdysozoa</taxon>
        <taxon>Arthropoda</taxon>
        <taxon>Hexapoda</taxon>
        <taxon>Insecta</taxon>
        <taxon>Pterygota</taxon>
        <taxon>Neoptera</taxon>
        <taxon>Polyneoptera</taxon>
        <taxon>Phasmatodea</taxon>
        <taxon>Verophasmatodea</taxon>
        <taxon>Anareolatae</taxon>
        <taxon>Phasmatidae</taxon>
        <taxon>Eurycanthinae</taxon>
        <taxon>Dryococelus</taxon>
    </lineage>
</organism>
<gene>
    <name evidence="1" type="ORF">PR048_022520</name>
</gene>
<dbReference type="Proteomes" id="UP001159363">
    <property type="component" value="Chromosome 7"/>
</dbReference>
<sequence>MLNLHQYLIQQLVHRQMYGSNPRAVLAEPLVSAVAASQRWRRLCSGGVSPMEASVHQLRLSNGGVSAAEASQKCRRLCSGGVSAMEASVHQLHVSNGGVSAVEASQKCRRLCSGGVSAIEASLQWRRLSNGGVSAAEASQKCRRLCSGSVSAAEASLQRRRLSNGGDSVEHQIIWLAEARTRVEFCLAEKRKKRVNGLGTSVNDREAVENLIFMIKGRLFVGENCNQTHASVRNAIMIVQRNVLSLRDKKYSHCIGDFMIITSNESDYCLVLISSSTKVNIPTEFKSLKNEYSLYKGDCKTKGIPSTKSGVFKKAWRKDNIGILRKKIATKGHFAKDQKARGTDGSLCVSFDLQKALNTPHGDNMLLYYSRKYSVYNFTVYENNTRKVHFHVWGECDGNRGSNEIDSLSYMYVGHSHMPVDFVHSEIETNLKHRVVWAPSEWPTWIENVLLRLSILQEESPSKYIVLGPQQLKGKPRKHDDVDLPKQLYKAIIPIQGPKATVRKEHYSSTSDPPTSGIVRRELSGIEPGSPWWKASALTAASLRPLECVERTVELSSVPPYDAKCWGLYV</sequence>
<evidence type="ECO:0000313" key="1">
    <source>
        <dbReference type="EMBL" id="KAJ8878057.1"/>
    </source>
</evidence>
<proteinExistence type="predicted"/>
<name>A0ABQ9H198_9NEOP</name>
<protein>
    <submittedName>
        <fullName evidence="1">Uncharacterized protein</fullName>
    </submittedName>
</protein>
<dbReference type="PANTHER" id="PTHR10773:SF19">
    <property type="match status" value="1"/>
</dbReference>
<evidence type="ECO:0000313" key="2">
    <source>
        <dbReference type="Proteomes" id="UP001159363"/>
    </source>
</evidence>
<comment type="caution">
    <text evidence="1">The sequence shown here is derived from an EMBL/GenBank/DDBJ whole genome shotgun (WGS) entry which is preliminary data.</text>
</comment>
<dbReference type="EMBL" id="JARBHB010000008">
    <property type="protein sequence ID" value="KAJ8878057.1"/>
    <property type="molecule type" value="Genomic_DNA"/>
</dbReference>
<keyword evidence="2" id="KW-1185">Reference proteome</keyword>
<reference evidence="1 2" key="1">
    <citation type="submission" date="2023-02" db="EMBL/GenBank/DDBJ databases">
        <title>LHISI_Scaffold_Assembly.</title>
        <authorList>
            <person name="Stuart O.P."/>
            <person name="Cleave R."/>
            <person name="Magrath M.J.L."/>
            <person name="Mikheyev A.S."/>
        </authorList>
    </citation>
    <scope>NUCLEOTIDE SEQUENCE [LARGE SCALE GENOMIC DNA]</scope>
    <source>
        <strain evidence="1">Daus_M_001</strain>
        <tissue evidence="1">Leg muscle</tissue>
    </source>
</reference>
<accession>A0ABQ9H198</accession>
<dbReference type="PANTHER" id="PTHR10773">
    <property type="entry name" value="DNA-DIRECTED RNA POLYMERASES I, II, AND III SUBUNIT RPABC2"/>
    <property type="match status" value="1"/>
</dbReference>